<protein>
    <submittedName>
        <fullName evidence="1">Uncharacterized protein</fullName>
    </submittedName>
</protein>
<dbReference type="EMBL" id="JAMKOV010000001">
    <property type="protein sequence ID" value="KAI8044223.1"/>
    <property type="molecule type" value="Genomic_DNA"/>
</dbReference>
<reference evidence="1" key="1">
    <citation type="journal article" date="2023" name="Genome Biol. Evol.">
        <title>Long-read-based Genome Assembly of Drosophila gunungcola Reveals Fewer Chemosensory Genes in Flower-breeding Species.</title>
        <authorList>
            <person name="Negi A."/>
            <person name="Liao B.Y."/>
            <person name="Yeh S.D."/>
        </authorList>
    </citation>
    <scope>NUCLEOTIDE SEQUENCE</scope>
    <source>
        <strain evidence="1">Sukarami</strain>
    </source>
</reference>
<name>A0A9P9YW64_9MUSC</name>
<organism evidence="1 2">
    <name type="scientific">Drosophila gunungcola</name>
    <name type="common">fruit fly</name>
    <dbReference type="NCBI Taxonomy" id="103775"/>
    <lineage>
        <taxon>Eukaryota</taxon>
        <taxon>Metazoa</taxon>
        <taxon>Ecdysozoa</taxon>
        <taxon>Arthropoda</taxon>
        <taxon>Hexapoda</taxon>
        <taxon>Insecta</taxon>
        <taxon>Pterygota</taxon>
        <taxon>Neoptera</taxon>
        <taxon>Endopterygota</taxon>
        <taxon>Diptera</taxon>
        <taxon>Brachycera</taxon>
        <taxon>Muscomorpha</taxon>
        <taxon>Ephydroidea</taxon>
        <taxon>Drosophilidae</taxon>
        <taxon>Drosophila</taxon>
        <taxon>Sophophora</taxon>
    </lineage>
</organism>
<evidence type="ECO:0000313" key="1">
    <source>
        <dbReference type="EMBL" id="KAI8044223.1"/>
    </source>
</evidence>
<proteinExistence type="predicted"/>
<dbReference type="AlphaFoldDB" id="A0A9P9YW64"/>
<accession>A0A9P9YW64</accession>
<dbReference type="Proteomes" id="UP001059596">
    <property type="component" value="Chromosome 3R"/>
</dbReference>
<evidence type="ECO:0000313" key="2">
    <source>
        <dbReference type="Proteomes" id="UP001059596"/>
    </source>
</evidence>
<gene>
    <name evidence="1" type="ORF">M5D96_000374</name>
</gene>
<keyword evidence="2" id="KW-1185">Reference proteome</keyword>
<sequence>MLQCQVFTIETVSIQLHNPVIEDFTYGICKTGSLTLESSRLDSCFAKQIHCLTCSKNIAALNIEDPIVVIQIRIFEFRKFRTQVRR</sequence>
<comment type="caution">
    <text evidence="1">The sequence shown here is derived from an EMBL/GenBank/DDBJ whole genome shotgun (WGS) entry which is preliminary data.</text>
</comment>